<evidence type="ECO:0000313" key="3">
    <source>
        <dbReference type="EMBL" id="MBB2976167.1"/>
    </source>
</evidence>
<feature type="domain" description="Aldehyde dehydrogenase" evidence="2">
    <location>
        <begin position="1"/>
        <end position="42"/>
    </location>
</feature>
<dbReference type="InterPro" id="IPR047110">
    <property type="entry name" value="GABD/Sad-like"/>
</dbReference>
<evidence type="ECO:0000313" key="4">
    <source>
        <dbReference type="Proteomes" id="UP000529310"/>
    </source>
</evidence>
<dbReference type="GO" id="GO:0004777">
    <property type="term" value="F:succinate-semialdehyde dehydrogenase (NAD+) activity"/>
    <property type="evidence" value="ECO:0007669"/>
    <property type="project" value="TreeGrafter"/>
</dbReference>
<dbReference type="SUPFAM" id="SSF53720">
    <property type="entry name" value="ALDH-like"/>
    <property type="match status" value="1"/>
</dbReference>
<dbReference type="InterPro" id="IPR016163">
    <property type="entry name" value="Ald_DH_C"/>
</dbReference>
<dbReference type="EMBL" id="JACHWQ010000004">
    <property type="protein sequence ID" value="MBB2976167.1"/>
    <property type="molecule type" value="Genomic_DNA"/>
</dbReference>
<dbReference type="InterPro" id="IPR015590">
    <property type="entry name" value="Aldehyde_DH_dom"/>
</dbReference>
<dbReference type="Pfam" id="PF00171">
    <property type="entry name" value="Aldedh"/>
    <property type="match status" value="1"/>
</dbReference>
<keyword evidence="4" id="KW-1185">Reference proteome</keyword>
<dbReference type="InterPro" id="IPR016161">
    <property type="entry name" value="Ald_DH/histidinol_DH"/>
</dbReference>
<dbReference type="AlphaFoldDB" id="A0A7W4V3I4"/>
<name>A0A7W4V3I4_9MICO</name>
<organism evidence="3 4">
    <name type="scientific">Microbacterium endophyticum</name>
    <dbReference type="NCBI Taxonomy" id="1526412"/>
    <lineage>
        <taxon>Bacteria</taxon>
        <taxon>Bacillati</taxon>
        <taxon>Actinomycetota</taxon>
        <taxon>Actinomycetes</taxon>
        <taxon>Micrococcales</taxon>
        <taxon>Microbacteriaceae</taxon>
        <taxon>Microbacterium</taxon>
    </lineage>
</organism>
<dbReference type="Gene3D" id="3.40.309.10">
    <property type="entry name" value="Aldehyde Dehydrogenase, Chain A, domain 2"/>
    <property type="match status" value="1"/>
</dbReference>
<dbReference type="PANTHER" id="PTHR43217">
    <property type="entry name" value="SUCCINATE SEMIALDEHYDE DEHYDROGENASE [NAD(P)+] SAD"/>
    <property type="match status" value="1"/>
</dbReference>
<evidence type="ECO:0000259" key="2">
    <source>
        <dbReference type="Pfam" id="PF00171"/>
    </source>
</evidence>
<dbReference type="Gene3D" id="3.40.605.10">
    <property type="entry name" value="Aldehyde Dehydrogenase, Chain A, domain 1"/>
    <property type="match status" value="1"/>
</dbReference>
<dbReference type="InterPro" id="IPR016162">
    <property type="entry name" value="Ald_DH_N"/>
</dbReference>
<dbReference type="RefSeq" id="WP_206535820.1">
    <property type="nucleotide sequence ID" value="NZ_CP049255.1"/>
</dbReference>
<evidence type="ECO:0000256" key="1">
    <source>
        <dbReference type="ARBA" id="ARBA00023002"/>
    </source>
</evidence>
<dbReference type="Proteomes" id="UP000529310">
    <property type="component" value="Unassembled WGS sequence"/>
</dbReference>
<keyword evidence="1" id="KW-0560">Oxidoreductase</keyword>
<reference evidence="3 4" key="1">
    <citation type="submission" date="2020-08" db="EMBL/GenBank/DDBJ databases">
        <title>Sequencing the genomes of 1000 actinobacteria strains.</title>
        <authorList>
            <person name="Klenk H.-P."/>
        </authorList>
    </citation>
    <scope>NUCLEOTIDE SEQUENCE [LARGE SCALE GENOMIC DNA]</scope>
    <source>
        <strain evidence="3 4">DSM 27099</strain>
    </source>
</reference>
<proteinExistence type="predicted"/>
<protein>
    <submittedName>
        <fullName evidence="3">Acyl-CoA reductase-like NAD-dependent aldehyde dehydrogenase</fullName>
    </submittedName>
</protein>
<comment type="caution">
    <text evidence="3">The sequence shown here is derived from an EMBL/GenBank/DDBJ whole genome shotgun (WGS) entry which is preliminary data.</text>
</comment>
<accession>A0A7W4V3I4</accession>
<sequence>MVYVNHPTMVKADIPFGGVKHSGYGHELTNLGIQEFINKKVIDVVDINAAF</sequence>
<dbReference type="PANTHER" id="PTHR43217:SF2">
    <property type="entry name" value="SUCCINATE-SEMIALDEHYDE DEHYDROGENASE [NADP(+)]"/>
    <property type="match status" value="1"/>
</dbReference>
<gene>
    <name evidence="3" type="ORF">FHX49_001737</name>
</gene>